<reference evidence="1" key="1">
    <citation type="submission" date="2021-02" db="EMBL/GenBank/DDBJ databases">
        <authorList>
            <consortium name="DOE Joint Genome Institute"/>
            <person name="Ahrendt S."/>
            <person name="Looney B.P."/>
            <person name="Miyauchi S."/>
            <person name="Morin E."/>
            <person name="Drula E."/>
            <person name="Courty P.E."/>
            <person name="Chicoki N."/>
            <person name="Fauchery L."/>
            <person name="Kohler A."/>
            <person name="Kuo A."/>
            <person name="Labutti K."/>
            <person name="Pangilinan J."/>
            <person name="Lipzen A."/>
            <person name="Riley R."/>
            <person name="Andreopoulos W."/>
            <person name="He G."/>
            <person name="Johnson J."/>
            <person name="Barry K.W."/>
            <person name="Grigoriev I.V."/>
            <person name="Nagy L."/>
            <person name="Hibbett D."/>
            <person name="Henrissat B."/>
            <person name="Matheny P.B."/>
            <person name="Labbe J."/>
            <person name="Martin F."/>
        </authorList>
    </citation>
    <scope>NUCLEOTIDE SEQUENCE</scope>
    <source>
        <strain evidence="1">EC-137</strain>
    </source>
</reference>
<feature type="non-terminal residue" evidence="1">
    <location>
        <position position="295"/>
    </location>
</feature>
<name>A0ACB8QN58_9AGAM</name>
<evidence type="ECO:0000313" key="2">
    <source>
        <dbReference type="Proteomes" id="UP000814128"/>
    </source>
</evidence>
<gene>
    <name evidence="1" type="ORF">K488DRAFT_11731</name>
</gene>
<accession>A0ACB8QN58</accession>
<dbReference type="Proteomes" id="UP000814128">
    <property type="component" value="Unassembled WGS sequence"/>
</dbReference>
<proteinExistence type="predicted"/>
<dbReference type="EMBL" id="MU273536">
    <property type="protein sequence ID" value="KAI0032796.1"/>
    <property type="molecule type" value="Genomic_DNA"/>
</dbReference>
<evidence type="ECO:0000313" key="1">
    <source>
        <dbReference type="EMBL" id="KAI0032796.1"/>
    </source>
</evidence>
<sequence>MPPGTPFRGFIHPYSIRVDEFSCSPEVPSAKLFMLSHTHTDHIVGLNAKSFSSKILCSRDAKAMLLAFEPLKERLLKDRDLVGEERSGRAFGHLAVKPVCVGTRVDYAGSRDLLMDGIRDFLKLVDLMPCNTVFFINSWTWGYEDIIIAMARFFNCKACALRSFVSSSFSSLCQVHVDRYKHVVYSRIADEALQASITLDAASTHLHACERFDRCEYAPKEGTVDGKPVVYINPVTFSVTKWTKYMQETMGQLKANSLPSCLLVPLARHSALPELKSFVSLFRPRSIIPNTLDTS</sequence>
<comment type="caution">
    <text evidence="1">The sequence shown here is derived from an EMBL/GenBank/DDBJ whole genome shotgun (WGS) entry which is preliminary data.</text>
</comment>
<protein>
    <submittedName>
        <fullName evidence="1">Uncharacterized protein</fullName>
    </submittedName>
</protein>
<organism evidence="1 2">
    <name type="scientific">Vararia minispora EC-137</name>
    <dbReference type="NCBI Taxonomy" id="1314806"/>
    <lineage>
        <taxon>Eukaryota</taxon>
        <taxon>Fungi</taxon>
        <taxon>Dikarya</taxon>
        <taxon>Basidiomycota</taxon>
        <taxon>Agaricomycotina</taxon>
        <taxon>Agaricomycetes</taxon>
        <taxon>Russulales</taxon>
        <taxon>Lachnocladiaceae</taxon>
        <taxon>Vararia</taxon>
    </lineage>
</organism>
<reference evidence="1" key="2">
    <citation type="journal article" date="2022" name="New Phytol.">
        <title>Evolutionary transition to the ectomycorrhizal habit in the genomes of a hyperdiverse lineage of mushroom-forming fungi.</title>
        <authorList>
            <person name="Looney B."/>
            <person name="Miyauchi S."/>
            <person name="Morin E."/>
            <person name="Drula E."/>
            <person name="Courty P.E."/>
            <person name="Kohler A."/>
            <person name="Kuo A."/>
            <person name="LaButti K."/>
            <person name="Pangilinan J."/>
            <person name="Lipzen A."/>
            <person name="Riley R."/>
            <person name="Andreopoulos W."/>
            <person name="He G."/>
            <person name="Johnson J."/>
            <person name="Nolan M."/>
            <person name="Tritt A."/>
            <person name="Barry K.W."/>
            <person name="Grigoriev I.V."/>
            <person name="Nagy L.G."/>
            <person name="Hibbett D."/>
            <person name="Henrissat B."/>
            <person name="Matheny P.B."/>
            <person name="Labbe J."/>
            <person name="Martin F.M."/>
        </authorList>
    </citation>
    <scope>NUCLEOTIDE SEQUENCE</scope>
    <source>
        <strain evidence="1">EC-137</strain>
    </source>
</reference>
<keyword evidence="2" id="KW-1185">Reference proteome</keyword>